<reference evidence="2" key="1">
    <citation type="submission" date="2023-07" db="EMBL/GenBank/DDBJ databases">
        <title>Evaluation of the beneficial properties of pineapple isolates.</title>
        <authorList>
            <person name="Adefiranye O."/>
        </authorList>
    </citation>
    <scope>NUCLEOTIDE SEQUENCE</scope>
    <source>
        <strain evidence="2">PAPLE_T1</strain>
    </source>
</reference>
<comment type="caution">
    <text evidence="2">The sequence shown here is derived from an EMBL/GenBank/DDBJ whole genome shotgun (WGS) entry which is preliminary data.</text>
</comment>
<keyword evidence="1" id="KW-0472">Membrane</keyword>
<name>A0AAW7MAG5_9STAP</name>
<dbReference type="AlphaFoldDB" id="A0AAW7MAG5"/>
<dbReference type="RefSeq" id="WP_272595424.1">
    <property type="nucleotide sequence ID" value="NZ_JAQPQT010000009.1"/>
</dbReference>
<accession>A0AAW7MAG5</accession>
<evidence type="ECO:0000313" key="3">
    <source>
        <dbReference type="Proteomes" id="UP001171687"/>
    </source>
</evidence>
<evidence type="ECO:0000313" key="2">
    <source>
        <dbReference type="EMBL" id="MDN4532211.1"/>
    </source>
</evidence>
<feature type="transmembrane region" description="Helical" evidence="1">
    <location>
        <begin position="31"/>
        <end position="51"/>
    </location>
</feature>
<evidence type="ECO:0000256" key="1">
    <source>
        <dbReference type="SAM" id="Phobius"/>
    </source>
</evidence>
<keyword evidence="1" id="KW-0812">Transmembrane</keyword>
<proteinExistence type="predicted"/>
<dbReference type="EMBL" id="JAUHQC010000005">
    <property type="protein sequence ID" value="MDN4532211.1"/>
    <property type="molecule type" value="Genomic_DNA"/>
</dbReference>
<sequence>MSNAYKSHIIASLFFGVMGILATFIGVDIIIAFGMSWLASILVFFFFYYFYYDEEVLTDEHNV</sequence>
<feature type="transmembrane region" description="Helical" evidence="1">
    <location>
        <begin position="7"/>
        <end position="25"/>
    </location>
</feature>
<protein>
    <submittedName>
        <fullName evidence="2">Uncharacterized protein</fullName>
    </submittedName>
</protein>
<gene>
    <name evidence="2" type="ORF">QYH67_01240</name>
</gene>
<keyword evidence="1" id="KW-1133">Transmembrane helix</keyword>
<dbReference type="Proteomes" id="UP001171687">
    <property type="component" value="Unassembled WGS sequence"/>
</dbReference>
<organism evidence="2 3">
    <name type="scientific">Staphylococcus auricularis</name>
    <dbReference type="NCBI Taxonomy" id="29379"/>
    <lineage>
        <taxon>Bacteria</taxon>
        <taxon>Bacillati</taxon>
        <taxon>Bacillota</taxon>
        <taxon>Bacilli</taxon>
        <taxon>Bacillales</taxon>
        <taxon>Staphylococcaceae</taxon>
        <taxon>Staphylococcus</taxon>
    </lineage>
</organism>